<dbReference type="Gene3D" id="1.20.120.910">
    <property type="entry name" value="DksA, coiled-coil domain"/>
    <property type="match status" value="1"/>
</dbReference>
<evidence type="ECO:0000256" key="4">
    <source>
        <dbReference type="PROSITE-ProRule" id="PRU00510"/>
    </source>
</evidence>
<dbReference type="RefSeq" id="WP_193779207.1">
    <property type="nucleotide sequence ID" value="NZ_JADDOJ010000008.1"/>
</dbReference>
<dbReference type="SUPFAM" id="SSF109635">
    <property type="entry name" value="DnaK suppressor protein DksA, alpha-hairpin domain"/>
    <property type="match status" value="1"/>
</dbReference>
<reference evidence="6 7" key="1">
    <citation type="submission" date="2020-10" db="EMBL/GenBank/DDBJ databases">
        <title>Draft genome of Ramlibacter aquaticus LMG 30558.</title>
        <authorList>
            <person name="Props R."/>
        </authorList>
    </citation>
    <scope>NUCLEOTIDE SEQUENCE [LARGE SCALE GENOMIC DNA]</scope>
    <source>
        <strain evidence="6 7">LMG 30558</strain>
    </source>
</reference>
<evidence type="ECO:0000259" key="5">
    <source>
        <dbReference type="Pfam" id="PF01258"/>
    </source>
</evidence>
<gene>
    <name evidence="6" type="ORF">IM725_03605</name>
</gene>
<evidence type="ECO:0000256" key="2">
    <source>
        <dbReference type="ARBA" id="ARBA00022771"/>
    </source>
</evidence>
<dbReference type="Proteomes" id="UP000715965">
    <property type="component" value="Unassembled WGS sequence"/>
</dbReference>
<protein>
    <submittedName>
        <fullName evidence="6">TraR/DksA family transcriptional regulator</fullName>
    </submittedName>
</protein>
<accession>A0ABR9SBD9</accession>
<feature type="zinc finger region" description="dksA C4-type" evidence="4">
    <location>
        <begin position="87"/>
        <end position="111"/>
    </location>
</feature>
<feature type="domain" description="Zinc finger DksA/TraR C4-type" evidence="5">
    <location>
        <begin position="82"/>
        <end position="117"/>
    </location>
</feature>
<dbReference type="EMBL" id="JADDOJ010000008">
    <property type="protein sequence ID" value="MBE7939658.1"/>
    <property type="molecule type" value="Genomic_DNA"/>
</dbReference>
<sequence>MESFEPAMAPRFRGLLEQRAARLREILRHEADAVGPDAAHEVQDFKDIATGDSTAAVDEVQAGHAAHELIQVDEAMRRLADGSYGQCTDCAEPIDLRRLVALPASTLCTACQARREHGHAGR</sequence>
<keyword evidence="1" id="KW-0479">Metal-binding</keyword>
<evidence type="ECO:0000313" key="6">
    <source>
        <dbReference type="EMBL" id="MBE7939658.1"/>
    </source>
</evidence>
<dbReference type="SUPFAM" id="SSF57716">
    <property type="entry name" value="Glucocorticoid receptor-like (DNA-binding domain)"/>
    <property type="match status" value="1"/>
</dbReference>
<evidence type="ECO:0000313" key="7">
    <source>
        <dbReference type="Proteomes" id="UP000715965"/>
    </source>
</evidence>
<evidence type="ECO:0000256" key="3">
    <source>
        <dbReference type="ARBA" id="ARBA00022833"/>
    </source>
</evidence>
<comment type="caution">
    <text evidence="6">The sequence shown here is derived from an EMBL/GenBank/DDBJ whole genome shotgun (WGS) entry which is preliminary data.</text>
</comment>
<keyword evidence="7" id="KW-1185">Reference proteome</keyword>
<dbReference type="InterPro" id="IPR037187">
    <property type="entry name" value="DnaK_N"/>
</dbReference>
<keyword evidence="3" id="KW-0862">Zinc</keyword>
<dbReference type="PANTHER" id="PTHR33823:SF4">
    <property type="entry name" value="GENERAL STRESS PROTEIN 16O"/>
    <property type="match status" value="1"/>
</dbReference>
<keyword evidence="2" id="KW-0863">Zinc-finger</keyword>
<dbReference type="InterPro" id="IPR000962">
    <property type="entry name" value="Znf_DskA_TraR"/>
</dbReference>
<organism evidence="6 7">
    <name type="scientific">Ramlibacter aquaticus</name>
    <dbReference type="NCBI Taxonomy" id="2780094"/>
    <lineage>
        <taxon>Bacteria</taxon>
        <taxon>Pseudomonadati</taxon>
        <taxon>Pseudomonadota</taxon>
        <taxon>Betaproteobacteria</taxon>
        <taxon>Burkholderiales</taxon>
        <taxon>Comamonadaceae</taxon>
        <taxon>Ramlibacter</taxon>
    </lineage>
</organism>
<dbReference type="Pfam" id="PF01258">
    <property type="entry name" value="zf-dskA_traR"/>
    <property type="match status" value="1"/>
</dbReference>
<name>A0ABR9SBD9_9BURK</name>
<dbReference type="PROSITE" id="PS51128">
    <property type="entry name" value="ZF_DKSA_2"/>
    <property type="match status" value="1"/>
</dbReference>
<proteinExistence type="predicted"/>
<dbReference type="PANTHER" id="PTHR33823">
    <property type="entry name" value="RNA POLYMERASE-BINDING TRANSCRIPTION FACTOR DKSA-RELATED"/>
    <property type="match status" value="1"/>
</dbReference>
<evidence type="ECO:0000256" key="1">
    <source>
        <dbReference type="ARBA" id="ARBA00022723"/>
    </source>
</evidence>